<dbReference type="Ensembl" id="ENSLAFT00000030591.1">
    <property type="protein sequence ID" value="ENSLAFP00000027496.1"/>
    <property type="gene ID" value="ENSLAFG00000027299.1"/>
</dbReference>
<dbReference type="eggNOG" id="ENOG502SDCD">
    <property type="taxonomic scope" value="Eukaryota"/>
</dbReference>
<dbReference type="AlphaFoldDB" id="G3UI38"/>
<reference evidence="2 3" key="1">
    <citation type="submission" date="2009-06" db="EMBL/GenBank/DDBJ databases">
        <title>The Genome Sequence of Loxodonta africana (African elephant).</title>
        <authorList>
            <person name="Di Palma F."/>
            <person name="Heiman D."/>
            <person name="Young S."/>
            <person name="Johnson J."/>
            <person name="Lander E.S."/>
            <person name="Lindblad-Toh K."/>
        </authorList>
    </citation>
    <scope>NUCLEOTIDE SEQUENCE [LARGE SCALE GENOMIC DNA]</scope>
    <source>
        <strain evidence="2 3">Isolate ISIS603380</strain>
    </source>
</reference>
<dbReference type="GeneTree" id="ENSGT00390000009262"/>
<dbReference type="Proteomes" id="UP000007646">
    <property type="component" value="Unassembled WGS sequence"/>
</dbReference>
<dbReference type="STRING" id="9785.ENSLAFP00000027496"/>
<dbReference type="InParanoid" id="G3UI38"/>
<dbReference type="PANTHER" id="PTHR40710:SF1">
    <property type="entry name" value="RIKEN CDNA E230025N22 GENE"/>
    <property type="match status" value="1"/>
</dbReference>
<dbReference type="HOGENOM" id="CLU_554999_0_0_1"/>
<dbReference type="OMA" id="LQVFQAW"/>
<reference evidence="2" key="2">
    <citation type="submission" date="2025-08" db="UniProtKB">
        <authorList>
            <consortium name="Ensembl"/>
        </authorList>
    </citation>
    <scope>IDENTIFICATION</scope>
    <source>
        <strain evidence="2">Isolate ISIS603380</strain>
    </source>
</reference>
<organism evidence="2 3">
    <name type="scientific">Loxodonta africana</name>
    <name type="common">African elephant</name>
    <dbReference type="NCBI Taxonomy" id="9785"/>
    <lineage>
        <taxon>Eukaryota</taxon>
        <taxon>Metazoa</taxon>
        <taxon>Chordata</taxon>
        <taxon>Craniata</taxon>
        <taxon>Vertebrata</taxon>
        <taxon>Euteleostomi</taxon>
        <taxon>Mammalia</taxon>
        <taxon>Eutheria</taxon>
        <taxon>Afrotheria</taxon>
        <taxon>Proboscidea</taxon>
        <taxon>Elephantidae</taxon>
        <taxon>Loxodonta</taxon>
    </lineage>
</organism>
<evidence type="ECO:0000313" key="2">
    <source>
        <dbReference type="Ensembl" id="ENSLAFP00000027496.1"/>
    </source>
</evidence>
<name>G3UI38_LOXAF</name>
<feature type="coiled-coil region" evidence="1">
    <location>
        <begin position="354"/>
        <end position="381"/>
    </location>
</feature>
<protein>
    <submittedName>
        <fullName evidence="2">Uncharacterized protein</fullName>
    </submittedName>
</protein>
<dbReference type="PANTHER" id="PTHR40710">
    <property type="entry name" value="RIKEN CDNA E230025N22 GENE"/>
    <property type="match status" value="1"/>
</dbReference>
<keyword evidence="3" id="KW-1185">Reference proteome</keyword>
<proteinExistence type="predicted"/>
<accession>G3UI38</accession>
<evidence type="ECO:0000313" key="3">
    <source>
        <dbReference type="Proteomes" id="UP000007646"/>
    </source>
</evidence>
<reference evidence="2" key="3">
    <citation type="submission" date="2025-09" db="UniProtKB">
        <authorList>
            <consortium name="Ensembl"/>
        </authorList>
    </citation>
    <scope>IDENTIFICATION</scope>
    <source>
        <strain evidence="2">Isolate ISIS603380</strain>
    </source>
</reference>
<keyword evidence="1" id="KW-0175">Coiled coil</keyword>
<evidence type="ECO:0000256" key="1">
    <source>
        <dbReference type="SAM" id="Coils"/>
    </source>
</evidence>
<sequence length="491" mass="54152">MTSPLVTYCPEEPCPPFYRVLGPNACSSCEAEQELLPRVQGALGSVGHGYSVALLLQGWETEAPWLVPLQDPLKMLFEEALALRGCDPVLSTLSLVQLCSSGRARDLLSPGAENTLVLDVPPLGLVVEGASKVEVSDPRASPELHLQVTEDGDRDCPLLQMLAGEAVGEEVEGSMPWIVSRLLGGNNYSGLLLRLDPEGAPGEDVGLLCWGASRRRMEVKQVRPTLWDVVEKAGRRAGLRTLRSGLLGDTLMDGGLSQLGWALCELQVVKPSSQHPGCQMFRQAKAEAGSPLEPQMKGPFLNSLINYPLSLHLLVAGRIASLGHGCHQKHPLRSSEEQARQAPDVALQFFLAQARRQRLRKQHLRAELKHLEQEEEEVAGDQVKGLVAEKASEETHRWHQEQRVLRLQLEGLQAEWDAAEQDLVALYALHVAGHLRPQVFQAWQRLWEEQAVTAEQYYRSLLAGALQDTISLATKNQEFQAQNQQLHQGTD</sequence>